<evidence type="ECO:0000313" key="2">
    <source>
        <dbReference type="Proteomes" id="UP001250932"/>
    </source>
</evidence>
<accession>A0ABU3KAL5</accession>
<name>A0ABU3KAL5_9BACT</name>
<keyword evidence="2" id="KW-1185">Reference proteome</keyword>
<gene>
    <name evidence="1" type="ORF">PPG34_12850</name>
</gene>
<dbReference type="EMBL" id="JAQOUE010000001">
    <property type="protein sequence ID" value="MDT7043242.1"/>
    <property type="molecule type" value="Genomic_DNA"/>
</dbReference>
<evidence type="ECO:0000313" key="1">
    <source>
        <dbReference type="EMBL" id="MDT7043242.1"/>
    </source>
</evidence>
<organism evidence="1 2">
    <name type="scientific">Candidatus Nitronereus thalassa</name>
    <dbReference type="NCBI Taxonomy" id="3020898"/>
    <lineage>
        <taxon>Bacteria</taxon>
        <taxon>Pseudomonadati</taxon>
        <taxon>Nitrospirota</taxon>
        <taxon>Nitrospiria</taxon>
        <taxon>Nitrospirales</taxon>
        <taxon>Nitrospiraceae</taxon>
        <taxon>Candidatus Nitronereus</taxon>
    </lineage>
</organism>
<sequence length="198" mass="21469">MRRIGLICVSLWILPISIAWCGTDKDLQDLSGQVVPLVSSGQANSFVAGGELFSKGNLTSLSDIQYTVQVKNQTGDPVIGSSLILVVEQVMEIAKTRDVADRLEILGADGQTDQGKPFYYVPTGTSKDLAPYGVSEPIQVQIRNPDLLRLAPPTFGIFGIRRTETKRVEDLREVLIQKGILSPDEATEILGTPTTDSP</sequence>
<dbReference type="RefSeq" id="WP_313833771.1">
    <property type="nucleotide sequence ID" value="NZ_JAQOUE010000001.1"/>
</dbReference>
<protein>
    <recommendedName>
        <fullName evidence="3">Lipoprotein</fullName>
    </recommendedName>
</protein>
<comment type="caution">
    <text evidence="1">The sequence shown here is derived from an EMBL/GenBank/DDBJ whole genome shotgun (WGS) entry which is preliminary data.</text>
</comment>
<evidence type="ECO:0008006" key="3">
    <source>
        <dbReference type="Google" id="ProtNLM"/>
    </source>
</evidence>
<dbReference type="Proteomes" id="UP001250932">
    <property type="component" value="Unassembled WGS sequence"/>
</dbReference>
<reference evidence="1 2" key="1">
    <citation type="journal article" date="2023" name="ISME J.">
        <title>Cultivation and genomic characterization of novel and ubiquitous marine nitrite-oxidizing bacteria from the Nitrospirales.</title>
        <authorList>
            <person name="Mueller A.J."/>
            <person name="Daebeler A."/>
            <person name="Herbold C.W."/>
            <person name="Kirkegaard R.H."/>
            <person name="Daims H."/>
        </authorList>
    </citation>
    <scope>NUCLEOTIDE SEQUENCE [LARGE SCALE GENOMIC DNA]</scope>
    <source>
        <strain evidence="1 2">EB</strain>
    </source>
</reference>
<proteinExistence type="predicted"/>